<feature type="transmembrane region" description="Helical" evidence="1">
    <location>
        <begin position="27"/>
        <end position="50"/>
    </location>
</feature>
<evidence type="ECO:0000259" key="2">
    <source>
        <dbReference type="Pfam" id="PF13968"/>
    </source>
</evidence>
<dbReference type="Proteomes" id="UP000188268">
    <property type="component" value="Unassembled WGS sequence"/>
</dbReference>
<dbReference type="PANTHER" id="PTHR31325">
    <property type="entry name" value="OS01G0798800 PROTEIN-RELATED"/>
    <property type="match status" value="1"/>
</dbReference>
<keyword evidence="1" id="KW-1133">Transmembrane helix</keyword>
<dbReference type="EMBL" id="AWWV01015974">
    <property type="protein sequence ID" value="OMO51017.1"/>
    <property type="molecule type" value="Genomic_DNA"/>
</dbReference>
<dbReference type="InterPro" id="IPR025315">
    <property type="entry name" value="DUF4220"/>
</dbReference>
<feature type="transmembrane region" description="Helical" evidence="1">
    <location>
        <begin position="233"/>
        <end position="255"/>
    </location>
</feature>
<dbReference type="AlphaFoldDB" id="A0A1R3FYX3"/>
<evidence type="ECO:0000256" key="1">
    <source>
        <dbReference type="SAM" id="Phobius"/>
    </source>
</evidence>
<reference evidence="3 4" key="1">
    <citation type="submission" date="2013-09" db="EMBL/GenBank/DDBJ databases">
        <title>Corchorus capsularis genome sequencing.</title>
        <authorList>
            <person name="Alam M."/>
            <person name="Haque M.S."/>
            <person name="Islam M.S."/>
            <person name="Emdad E.M."/>
            <person name="Islam M.M."/>
            <person name="Ahmed B."/>
            <person name="Halim A."/>
            <person name="Hossen Q.M.M."/>
            <person name="Hossain M.Z."/>
            <person name="Ahmed R."/>
            <person name="Khan M.M."/>
            <person name="Islam R."/>
            <person name="Rashid M.M."/>
            <person name="Khan S.A."/>
            <person name="Rahman M.S."/>
            <person name="Alam M."/>
        </authorList>
    </citation>
    <scope>NUCLEOTIDE SEQUENCE [LARGE SCALE GENOMIC DNA]</scope>
    <source>
        <strain evidence="4">cv. CVL-1</strain>
        <tissue evidence="3">Whole seedling</tissue>
    </source>
</reference>
<keyword evidence="1" id="KW-0472">Membrane</keyword>
<gene>
    <name evidence="3" type="ORF">CCACVL1_30046</name>
</gene>
<accession>A0A1R3FYX3</accession>
<name>A0A1R3FYX3_COCAP</name>
<keyword evidence="1" id="KW-0812">Transmembrane</keyword>
<dbReference type="Gramene" id="OMO51017">
    <property type="protein sequence ID" value="OMO51017"/>
    <property type="gene ID" value="CCACVL1_30046"/>
</dbReference>
<dbReference type="OrthoDB" id="1689146at2759"/>
<dbReference type="InterPro" id="IPR007658">
    <property type="entry name" value="DUF594"/>
</dbReference>
<feature type="domain" description="DUF4220" evidence="2">
    <location>
        <begin position="1"/>
        <end position="306"/>
    </location>
</feature>
<evidence type="ECO:0000313" key="3">
    <source>
        <dbReference type="EMBL" id="OMO51017.1"/>
    </source>
</evidence>
<protein>
    <recommendedName>
        <fullName evidence="2">DUF4220 domain-containing protein</fullName>
    </recommendedName>
</protein>
<dbReference type="Pfam" id="PF13968">
    <property type="entry name" value="DUF4220"/>
    <property type="match status" value="1"/>
</dbReference>
<keyword evidence="4" id="KW-1185">Reference proteome</keyword>
<comment type="caution">
    <text evidence="3">The sequence shown here is derived from an EMBL/GenBank/DDBJ whole genome shotgun (WGS) entry which is preliminary data.</text>
</comment>
<feature type="transmembrane region" description="Helical" evidence="1">
    <location>
        <begin position="198"/>
        <end position="221"/>
    </location>
</feature>
<dbReference type="STRING" id="210143.A0A1R3FYX3"/>
<dbReference type="OMA" id="SCAPQDH"/>
<sequence length="586" mass="67740">MLLLHLGGPDTITAYVLEDNQLWTRHLLGLVVQTSLVIYVLFLSWTSSWLPHVMNSSMFIAGIIKYIERTWSLMLASSGQAKGTIPVFDIDTLVEKSENLSEEEKLVVGYQFFSALRPDITNYISPRENLSSSGTKLIMRFMNNVQMTGLWNINMDYLFQTLDNLDQTVLYEILEVELGFMFDVLYTKVPVMYTKVGCIFRFISVSCSLCALLLFFIFFRVEPGNHLDLVDIIITWILLVGAIIIELYAILRLVYSDWTVLWINSRHSKNRFLYRILGNFLSSFPRRSRKRKRWSESMGQFNLVSYCFNYKKAAKMTGKMSQRNLHTEFSDVPNLLKEFGDSFSLSTKFAFIAPRGEKALEAHSLKKDLRWSIELDFDESIITWHLVTDICYHKIHHSSEADQKGGGCFGFSCFGFGKEARRDVAEPELEEGLLFGFGRFGKEAEKLEDTCQVISNYMMYLLVMQPDMILPGYLQDFWFSHVCKTLGEFFDKQSISKKGEQNPYELLDKMKSQGGSGGLEENAWKIVERLDGEDNKWKIIKDVWLEMLCYAAVACPHVNHARYLRRGGEYLTHLWLRLTMSFLLNS</sequence>
<dbReference type="Pfam" id="PF04578">
    <property type="entry name" value="DUF594"/>
    <property type="match status" value="1"/>
</dbReference>
<evidence type="ECO:0000313" key="4">
    <source>
        <dbReference type="Proteomes" id="UP000188268"/>
    </source>
</evidence>
<organism evidence="3 4">
    <name type="scientific">Corchorus capsularis</name>
    <name type="common">Jute</name>
    <dbReference type="NCBI Taxonomy" id="210143"/>
    <lineage>
        <taxon>Eukaryota</taxon>
        <taxon>Viridiplantae</taxon>
        <taxon>Streptophyta</taxon>
        <taxon>Embryophyta</taxon>
        <taxon>Tracheophyta</taxon>
        <taxon>Spermatophyta</taxon>
        <taxon>Magnoliopsida</taxon>
        <taxon>eudicotyledons</taxon>
        <taxon>Gunneridae</taxon>
        <taxon>Pentapetalae</taxon>
        <taxon>rosids</taxon>
        <taxon>malvids</taxon>
        <taxon>Malvales</taxon>
        <taxon>Malvaceae</taxon>
        <taxon>Grewioideae</taxon>
        <taxon>Apeibeae</taxon>
        <taxon>Corchorus</taxon>
    </lineage>
</organism>
<proteinExistence type="predicted"/>